<keyword evidence="3 6" id="KW-0812">Transmembrane</keyword>
<dbReference type="FunFam" id="3.30.70.270:FF:000001">
    <property type="entry name" value="Diguanylate cyclase domain protein"/>
    <property type="match status" value="1"/>
</dbReference>
<dbReference type="PANTHER" id="PTHR44757:SF4">
    <property type="entry name" value="DIGUANYLATE CYCLASE DGCE-RELATED"/>
    <property type="match status" value="1"/>
</dbReference>
<feature type="transmembrane region" description="Helical" evidence="6">
    <location>
        <begin position="309"/>
        <end position="328"/>
    </location>
</feature>
<evidence type="ECO:0000256" key="4">
    <source>
        <dbReference type="ARBA" id="ARBA00022989"/>
    </source>
</evidence>
<dbReference type="InterPro" id="IPR000014">
    <property type="entry name" value="PAS"/>
</dbReference>
<dbReference type="PROSITE" id="PS50839">
    <property type="entry name" value="CHASE"/>
    <property type="match status" value="1"/>
</dbReference>
<dbReference type="SMART" id="SM00267">
    <property type="entry name" value="GGDEF"/>
    <property type="match status" value="1"/>
</dbReference>
<evidence type="ECO:0000256" key="6">
    <source>
        <dbReference type="SAM" id="Phobius"/>
    </source>
</evidence>
<feature type="domain" description="CHASE" evidence="7">
    <location>
        <begin position="147"/>
        <end position="241"/>
    </location>
</feature>
<dbReference type="Pfam" id="PF00563">
    <property type="entry name" value="EAL"/>
    <property type="match status" value="1"/>
</dbReference>
<dbReference type="PROSITE" id="PS50883">
    <property type="entry name" value="EAL"/>
    <property type="match status" value="1"/>
</dbReference>
<dbReference type="Gene3D" id="3.30.450.20">
    <property type="entry name" value="PAS domain"/>
    <property type="match status" value="1"/>
</dbReference>
<dbReference type="SMART" id="SM01079">
    <property type="entry name" value="CHASE"/>
    <property type="match status" value="1"/>
</dbReference>
<dbReference type="PANTHER" id="PTHR44757">
    <property type="entry name" value="DIGUANYLATE CYCLASE DGCP"/>
    <property type="match status" value="1"/>
</dbReference>
<dbReference type="Gene3D" id="3.30.70.270">
    <property type="match status" value="1"/>
</dbReference>
<evidence type="ECO:0000313" key="11">
    <source>
        <dbReference type="Proteomes" id="UP000298681"/>
    </source>
</evidence>
<comment type="cofactor">
    <cofactor evidence="1">
        <name>Mg(2+)</name>
        <dbReference type="ChEBI" id="CHEBI:18420"/>
    </cofactor>
</comment>
<dbReference type="InterPro" id="IPR001633">
    <property type="entry name" value="EAL_dom"/>
</dbReference>
<dbReference type="InterPro" id="IPR035919">
    <property type="entry name" value="EAL_sf"/>
</dbReference>
<comment type="caution">
    <text evidence="10">The sequence shown here is derived from an EMBL/GenBank/DDBJ whole genome shotgun (WGS) entry which is preliminary data.</text>
</comment>
<dbReference type="EMBL" id="SPUH01000001">
    <property type="protein sequence ID" value="TKS54961.1"/>
    <property type="molecule type" value="Genomic_DNA"/>
</dbReference>
<evidence type="ECO:0000259" key="7">
    <source>
        <dbReference type="PROSITE" id="PS50839"/>
    </source>
</evidence>
<sequence length="891" mass="98748">MRNKDRQAVSVPAQPPGERVAGRGVFQALPPLVWALLVLVAGLALTAELARREMRDAGARADMLYNSLADAAQARLRDGLDDAAVALRAMQTVFLSAGDIDQPTFTRYHDNLRAVDDLPGYIVTAFARRYPGVPDSAPFYRYELLSPLEGNEALLWLDVTTQPDNLAALEKARDADHPSMSAPFHLAQFSDADDAGLGITLRLPVYSRGQVPDSVEERRARELGALAISLRLEPLVRTALQGRILEYMHVDLRDLDAVGDDRVFTSRTQPAAGGPTPTLTRLLEFGDRRWELRLQPLASRLDSDRSRSILLFGTLVSVLAALLLWSIAGTHRRALALGQRMSARFIESEARFRTLNELLPALVLLAGSDGTITYANQFARRRLGEVVGTRLDALYKDPGPRMEVADASGREAGWDEREMEITTSEDTFWARVSLAPVVVDGQPHMLLTATDISEQRELNARLRYQASHDALTELCNRREFERRLTLALATHRAHPETPPFALLYFDVDQFKLINDLSGHRAGDQMLVEMVLAISQNLREGDLFARLGGDEFGLLAYAVNEEEALALAERLRRCIDSVRFVWEGRTHSVSASIGVVMSDRAGATLQDVMAWADSACYLAKENGRNRVHLYREDDDTTRRHGEMEWANRMRGALEQGRLLLDYQEVVPLTTAVLDGPYIELLLRLRDEAGTVVMPGAFLPAAERYGLMPAVDRWVIGTVLSNFARLHPAAAGLQTCAINLSGASIDDEDLADFILECIARHQVPAQRICFEITETVAVRSLLKVTRVIERLRAAGCRIALDDFGSGMSSFGYLKNLPVDVIKIDGSFIREVDTDAMSRTIVSAIVQIGHQRGLKVVAEWVDNDGARGVLDELGVDYGQGFALHMPERVVFQRD</sequence>
<dbReference type="GO" id="GO:0003824">
    <property type="term" value="F:catalytic activity"/>
    <property type="evidence" value="ECO:0007669"/>
    <property type="project" value="UniProtKB-ARBA"/>
</dbReference>
<keyword evidence="5 6" id="KW-0472">Membrane</keyword>
<evidence type="ECO:0000256" key="3">
    <source>
        <dbReference type="ARBA" id="ARBA00022692"/>
    </source>
</evidence>
<dbReference type="InterPro" id="IPR043128">
    <property type="entry name" value="Rev_trsase/Diguanyl_cyclase"/>
</dbReference>
<dbReference type="InterPro" id="IPR042240">
    <property type="entry name" value="CHASE_sf"/>
</dbReference>
<gene>
    <name evidence="10" type="ORF">E4582_09445</name>
</gene>
<feature type="transmembrane region" description="Helical" evidence="6">
    <location>
        <begin position="32"/>
        <end position="50"/>
    </location>
</feature>
<dbReference type="SMART" id="SM00052">
    <property type="entry name" value="EAL"/>
    <property type="match status" value="1"/>
</dbReference>
<comment type="subcellular location">
    <subcellularLocation>
        <location evidence="2">Membrane</location>
    </subcellularLocation>
</comment>
<dbReference type="SUPFAM" id="SSF55785">
    <property type="entry name" value="PYP-like sensor domain (PAS domain)"/>
    <property type="match status" value="1"/>
</dbReference>
<dbReference type="InterPro" id="IPR029787">
    <property type="entry name" value="Nucleotide_cyclase"/>
</dbReference>
<dbReference type="Gene3D" id="3.20.20.450">
    <property type="entry name" value="EAL domain"/>
    <property type="match status" value="1"/>
</dbReference>
<organism evidence="10 11">
    <name type="scientific">Luteimonas yindakuii</name>
    <dbReference type="NCBI Taxonomy" id="2565782"/>
    <lineage>
        <taxon>Bacteria</taxon>
        <taxon>Pseudomonadati</taxon>
        <taxon>Pseudomonadota</taxon>
        <taxon>Gammaproteobacteria</taxon>
        <taxon>Lysobacterales</taxon>
        <taxon>Lysobacteraceae</taxon>
        <taxon>Luteimonas</taxon>
    </lineage>
</organism>
<dbReference type="CDD" id="cd01948">
    <property type="entry name" value="EAL"/>
    <property type="match status" value="1"/>
</dbReference>
<dbReference type="AlphaFoldDB" id="A0A4Z1RMT3"/>
<dbReference type="NCBIfam" id="TIGR00229">
    <property type="entry name" value="sensory_box"/>
    <property type="match status" value="1"/>
</dbReference>
<dbReference type="SUPFAM" id="SSF141868">
    <property type="entry name" value="EAL domain-like"/>
    <property type="match status" value="1"/>
</dbReference>
<dbReference type="PROSITE" id="PS50887">
    <property type="entry name" value="GGDEF"/>
    <property type="match status" value="1"/>
</dbReference>
<evidence type="ECO:0000256" key="5">
    <source>
        <dbReference type="ARBA" id="ARBA00023136"/>
    </source>
</evidence>
<dbReference type="RefSeq" id="WP_134674317.1">
    <property type="nucleotide sequence ID" value="NZ_SPUH01000001.1"/>
</dbReference>
<evidence type="ECO:0000256" key="1">
    <source>
        <dbReference type="ARBA" id="ARBA00001946"/>
    </source>
</evidence>
<evidence type="ECO:0000313" key="10">
    <source>
        <dbReference type="EMBL" id="TKS54961.1"/>
    </source>
</evidence>
<name>A0A4Z1RMT3_9GAMM</name>
<proteinExistence type="predicted"/>
<dbReference type="InterPro" id="IPR035965">
    <property type="entry name" value="PAS-like_dom_sf"/>
</dbReference>
<accession>A0A4Z1RMT3</accession>
<keyword evidence="4 6" id="KW-1133">Transmembrane helix</keyword>
<dbReference type="GO" id="GO:0016020">
    <property type="term" value="C:membrane"/>
    <property type="evidence" value="ECO:0007669"/>
    <property type="project" value="UniProtKB-SubCell"/>
</dbReference>
<dbReference type="Gene3D" id="3.30.450.350">
    <property type="entry name" value="CHASE domain"/>
    <property type="match status" value="1"/>
</dbReference>
<dbReference type="InterPro" id="IPR006189">
    <property type="entry name" value="CHASE_dom"/>
</dbReference>
<evidence type="ECO:0000259" key="8">
    <source>
        <dbReference type="PROSITE" id="PS50883"/>
    </source>
</evidence>
<feature type="domain" description="EAL" evidence="8">
    <location>
        <begin position="641"/>
        <end position="891"/>
    </location>
</feature>
<dbReference type="CDD" id="cd01949">
    <property type="entry name" value="GGDEF"/>
    <property type="match status" value="1"/>
</dbReference>
<protein>
    <submittedName>
        <fullName evidence="10">EAL domain-containing protein</fullName>
    </submittedName>
</protein>
<dbReference type="InterPro" id="IPR052155">
    <property type="entry name" value="Biofilm_reg_signaling"/>
</dbReference>
<dbReference type="Proteomes" id="UP000298681">
    <property type="component" value="Unassembled WGS sequence"/>
</dbReference>
<evidence type="ECO:0000256" key="2">
    <source>
        <dbReference type="ARBA" id="ARBA00004370"/>
    </source>
</evidence>
<dbReference type="SUPFAM" id="SSF55073">
    <property type="entry name" value="Nucleotide cyclase"/>
    <property type="match status" value="1"/>
</dbReference>
<dbReference type="GO" id="GO:0007165">
    <property type="term" value="P:signal transduction"/>
    <property type="evidence" value="ECO:0007669"/>
    <property type="project" value="UniProtKB-ARBA"/>
</dbReference>
<dbReference type="Pfam" id="PF13426">
    <property type="entry name" value="PAS_9"/>
    <property type="match status" value="1"/>
</dbReference>
<dbReference type="NCBIfam" id="TIGR00254">
    <property type="entry name" value="GGDEF"/>
    <property type="match status" value="1"/>
</dbReference>
<reference evidence="10 11" key="1">
    <citation type="submission" date="2019-01" db="EMBL/GenBank/DDBJ databases">
        <authorList>
            <person name="Zhang S."/>
        </authorList>
    </citation>
    <scope>NUCLEOTIDE SEQUENCE [LARGE SCALE GENOMIC DNA]</scope>
    <source>
        <strain evidence="10 11">1626</strain>
    </source>
</reference>
<evidence type="ECO:0000259" key="9">
    <source>
        <dbReference type="PROSITE" id="PS50887"/>
    </source>
</evidence>
<keyword evidence="11" id="KW-1185">Reference proteome</keyword>
<dbReference type="Pfam" id="PF03924">
    <property type="entry name" value="CHASE"/>
    <property type="match status" value="1"/>
</dbReference>
<dbReference type="InterPro" id="IPR000160">
    <property type="entry name" value="GGDEF_dom"/>
</dbReference>
<dbReference type="Pfam" id="PF00990">
    <property type="entry name" value="GGDEF"/>
    <property type="match status" value="1"/>
</dbReference>
<feature type="domain" description="GGDEF" evidence="9">
    <location>
        <begin position="498"/>
        <end position="631"/>
    </location>
</feature>